<keyword evidence="1" id="KW-0472">Membrane</keyword>
<dbReference type="Proteomes" id="UP000199544">
    <property type="component" value="Unassembled WGS sequence"/>
</dbReference>
<evidence type="ECO:0000313" key="2">
    <source>
        <dbReference type="EMBL" id="SDN54761.1"/>
    </source>
</evidence>
<gene>
    <name evidence="2" type="ORF">SAMN04488137_4847</name>
</gene>
<accession>A0A1H0CAD0</accession>
<feature type="transmembrane region" description="Helical" evidence="1">
    <location>
        <begin position="80"/>
        <end position="102"/>
    </location>
</feature>
<keyword evidence="1" id="KW-1133">Transmembrane helix</keyword>
<feature type="transmembrane region" description="Helical" evidence="1">
    <location>
        <begin position="109"/>
        <end position="130"/>
    </location>
</feature>
<reference evidence="3" key="1">
    <citation type="submission" date="2016-10" db="EMBL/GenBank/DDBJ databases">
        <authorList>
            <person name="Varghese N."/>
            <person name="Submissions S."/>
        </authorList>
    </citation>
    <scope>NUCLEOTIDE SEQUENCE [LARGE SCALE GENOMIC DNA]</scope>
    <source>
        <strain evidence="3">CGMCC 1.6854</strain>
    </source>
</reference>
<keyword evidence="1" id="KW-0812">Transmembrane</keyword>
<protein>
    <submittedName>
        <fullName evidence="2">Uncharacterized membrane protein</fullName>
    </submittedName>
</protein>
<dbReference type="OrthoDB" id="9804829at2"/>
<dbReference type="STRING" id="459525.SAMN04488137_4847"/>
<dbReference type="AlphaFoldDB" id="A0A1H0CAD0"/>
<dbReference type="Pfam" id="PF22564">
    <property type="entry name" value="HAAS"/>
    <property type="match status" value="1"/>
</dbReference>
<dbReference type="RefSeq" id="WP_090239355.1">
    <property type="nucleotide sequence ID" value="NZ_FNHW01000007.1"/>
</dbReference>
<keyword evidence="3" id="KW-1185">Reference proteome</keyword>
<evidence type="ECO:0000256" key="1">
    <source>
        <dbReference type="SAM" id="Phobius"/>
    </source>
</evidence>
<sequence length="182" mass="20300">MQNKFMSELKEQLQDLPKAEQQDILYDYEEHFRSGLEEGKTEEEIAVSLGQPQAIAREVKSEFRVKEAKPVPSADSVGKAILVTVALVFFNLIFIIGPFFAIAGTLLGLFASSLALLLFPFGLLFSWHQLSGAPDWLMGVFAMLTSLGAGVLMVVGSIVLTRWFYRLTIKYLQFNVMMIKGS</sequence>
<evidence type="ECO:0000313" key="3">
    <source>
        <dbReference type="Proteomes" id="UP000199544"/>
    </source>
</evidence>
<feature type="transmembrane region" description="Helical" evidence="1">
    <location>
        <begin position="136"/>
        <end position="160"/>
    </location>
</feature>
<organism evidence="2 3">
    <name type="scientific">Fictibacillus solisalsi</name>
    <dbReference type="NCBI Taxonomy" id="459525"/>
    <lineage>
        <taxon>Bacteria</taxon>
        <taxon>Bacillati</taxon>
        <taxon>Bacillota</taxon>
        <taxon>Bacilli</taxon>
        <taxon>Bacillales</taxon>
        <taxon>Fictibacillaceae</taxon>
        <taxon>Fictibacillus</taxon>
    </lineage>
</organism>
<dbReference type="EMBL" id="FNHW01000007">
    <property type="protein sequence ID" value="SDN54761.1"/>
    <property type="molecule type" value="Genomic_DNA"/>
</dbReference>
<proteinExistence type="predicted"/>
<name>A0A1H0CAD0_9BACL</name>